<accession>A0ABQ8JE07</accession>
<gene>
    <name evidence="5" type="primary">FAM63B</name>
    <name evidence="5" type="ORF">DERP_001283</name>
</gene>
<feature type="compositionally biased region" description="Basic residues" evidence="3">
    <location>
        <begin position="649"/>
        <end position="658"/>
    </location>
</feature>
<keyword evidence="2 5" id="KW-0378">Hydrolase</keyword>
<dbReference type="PANTHER" id="PTHR18063">
    <property type="entry name" value="NF-E2 INDUCIBLE PROTEIN"/>
    <property type="match status" value="1"/>
</dbReference>
<keyword evidence="6" id="KW-1185">Reference proteome</keyword>
<organism evidence="5 6">
    <name type="scientific">Dermatophagoides pteronyssinus</name>
    <name type="common">European house dust mite</name>
    <dbReference type="NCBI Taxonomy" id="6956"/>
    <lineage>
        <taxon>Eukaryota</taxon>
        <taxon>Metazoa</taxon>
        <taxon>Ecdysozoa</taxon>
        <taxon>Arthropoda</taxon>
        <taxon>Chelicerata</taxon>
        <taxon>Arachnida</taxon>
        <taxon>Acari</taxon>
        <taxon>Acariformes</taxon>
        <taxon>Sarcoptiformes</taxon>
        <taxon>Astigmata</taxon>
        <taxon>Psoroptidia</taxon>
        <taxon>Analgoidea</taxon>
        <taxon>Pyroglyphidae</taxon>
        <taxon>Dermatophagoidinae</taxon>
        <taxon>Dermatophagoides</taxon>
    </lineage>
</organism>
<dbReference type="GO" id="GO:0016787">
    <property type="term" value="F:hydrolase activity"/>
    <property type="evidence" value="ECO:0007669"/>
    <property type="project" value="UniProtKB-KW"/>
</dbReference>
<proteinExistence type="inferred from homology"/>
<dbReference type="PANTHER" id="PTHR18063:SF6">
    <property type="entry name" value="UBIQUITIN CARBOXYL-TERMINAL HYDROLASE"/>
    <property type="match status" value="1"/>
</dbReference>
<feature type="compositionally biased region" description="Low complexity" evidence="3">
    <location>
        <begin position="98"/>
        <end position="123"/>
    </location>
</feature>
<feature type="region of interest" description="Disordered" evidence="3">
    <location>
        <begin position="538"/>
        <end position="707"/>
    </location>
</feature>
<dbReference type="Pfam" id="PF04424">
    <property type="entry name" value="MINDY_DUB"/>
    <property type="match status" value="1"/>
</dbReference>
<feature type="compositionally biased region" description="Low complexity" evidence="3">
    <location>
        <begin position="563"/>
        <end position="579"/>
    </location>
</feature>
<name>A0ABQ8JE07_DERPT</name>
<evidence type="ECO:0000259" key="4">
    <source>
        <dbReference type="Pfam" id="PF04424"/>
    </source>
</evidence>
<keyword evidence="2" id="KW-0645">Protease</keyword>
<feature type="compositionally biased region" description="Low complexity" evidence="3">
    <location>
        <begin position="542"/>
        <end position="553"/>
    </location>
</feature>
<sequence>MSLPTETSTTIDGCKISEYIDEQQQFETVNKNDNEKKSVIETVNTSIHETSLPDNNESICTETVASTNPTSTSDTNDLETSLANYCTVADTASPKTASSSEISPNNNNNNNHRNDSNDSNSISTQESNIESSDPNEEQSKPELLINNSGLDQDSISTTRTNSAINLSSQEYHLKWIKWNGGNGGSNGSNNNGNGQTQQQSQKVPIVTQNSNGSCPLLAIINVLLLRKNITFPPIIEIVTASQLMDYLCDCILTYVPKNLSEQVKLNYEQNLQDAMSIMPRLQTGLDVNVKFTGIMDFEYTPECIIFDLLRIPLYHGWLVDPQHREICRIINNQSYNQLVDRIIGSKATNSNNNEMFLAEEFLNQSASQLTNYGLSQLIRHINDEEISILFRNNHFITMYKHKGKLYQLVTDQGFLTEPNVVWESLNSIEGDDYFVDADFQLVPPKPLTLLPLSSSSTLTTQLPNLNTQQQIDQDYLIALSLEQEQTFDLDQQQQDRIMKSRACTDNCNNTPNKTTIIDGNQKIFMSDEELARKLQAEEDQYYEQQSSQQRKQSPAINNSKTYASVVSSSQQQKTTKTAKNLSNHYQIPSTGNITSSCQTNSIITSSSHNPHCHQQSQTTKLSSTITSSGTYQQHPRTSTSLSSSTSSYHHQHKQHGHAHPSTNHQRSASLEQSVSTPVTPTTTTGIIPDDRQSVSSKRSQNKNCTIS</sequence>
<feature type="compositionally biased region" description="Low complexity" evidence="3">
    <location>
        <begin position="637"/>
        <end position="647"/>
    </location>
</feature>
<comment type="caution">
    <text evidence="5">The sequence shown here is derived from an EMBL/GenBank/DDBJ whole genome shotgun (WGS) entry which is preliminary data.</text>
</comment>
<feature type="region of interest" description="Disordered" evidence="3">
    <location>
        <begin position="182"/>
        <end position="202"/>
    </location>
</feature>
<feature type="compositionally biased region" description="Low complexity" evidence="3">
    <location>
        <begin position="187"/>
        <end position="201"/>
    </location>
</feature>
<evidence type="ECO:0000256" key="1">
    <source>
        <dbReference type="ARBA" id="ARBA00006616"/>
    </source>
</evidence>
<feature type="compositionally biased region" description="Low complexity" evidence="3">
    <location>
        <begin position="673"/>
        <end position="684"/>
    </location>
</feature>
<comment type="similarity">
    <text evidence="1 2">Belongs to the MINDY deubiquitinase family. FAM63 subfamily.</text>
</comment>
<feature type="compositionally biased region" description="Polar residues" evidence="3">
    <location>
        <begin position="693"/>
        <end position="707"/>
    </location>
</feature>
<dbReference type="EMBL" id="NJHN03000047">
    <property type="protein sequence ID" value="KAH9420849.1"/>
    <property type="molecule type" value="Genomic_DNA"/>
</dbReference>
<dbReference type="InterPro" id="IPR007518">
    <property type="entry name" value="MINDY"/>
</dbReference>
<reference evidence="5 6" key="2">
    <citation type="journal article" date="2022" name="Mol. Biol. Evol.">
        <title>Comparative Genomics Reveals Insights into the Divergent Evolution of Astigmatic Mites and Household Pest Adaptations.</title>
        <authorList>
            <person name="Xiong Q."/>
            <person name="Wan A.T."/>
            <person name="Liu X."/>
            <person name="Fung C.S."/>
            <person name="Xiao X."/>
            <person name="Malainual N."/>
            <person name="Hou J."/>
            <person name="Wang L."/>
            <person name="Wang M."/>
            <person name="Yang K.Y."/>
            <person name="Cui Y."/>
            <person name="Leung E.L."/>
            <person name="Nong W."/>
            <person name="Shin S.K."/>
            <person name="Au S.W."/>
            <person name="Jeong K.Y."/>
            <person name="Chew F.T."/>
            <person name="Hui J.H."/>
            <person name="Leung T.F."/>
            <person name="Tungtrongchitr A."/>
            <person name="Zhong N."/>
            <person name="Liu Z."/>
            <person name="Tsui S.K."/>
        </authorList>
    </citation>
    <scope>NUCLEOTIDE SEQUENCE [LARGE SCALE GENOMIC DNA]</scope>
    <source>
        <strain evidence="5">Derp</strain>
    </source>
</reference>
<comment type="catalytic activity">
    <reaction evidence="2">
        <text>Thiol-dependent hydrolysis of ester, thioester, amide, peptide and isopeptide bonds formed by the C-terminal Gly of ubiquitin (a 76-residue protein attached to proteins as an intracellular targeting signal).</text>
        <dbReference type="EC" id="3.4.19.12"/>
    </reaction>
</comment>
<protein>
    <recommendedName>
        <fullName evidence="2">Ubiquitin carboxyl-terminal hydrolase</fullName>
        <ecNumber evidence="2">3.4.19.12</ecNumber>
    </recommendedName>
</protein>
<evidence type="ECO:0000256" key="3">
    <source>
        <dbReference type="SAM" id="MobiDB-lite"/>
    </source>
</evidence>
<dbReference type="EC" id="3.4.19.12" evidence="2"/>
<dbReference type="InterPro" id="IPR033979">
    <property type="entry name" value="MINDY_domain"/>
</dbReference>
<evidence type="ECO:0000256" key="2">
    <source>
        <dbReference type="RuleBase" id="RU367139"/>
    </source>
</evidence>
<reference evidence="5 6" key="1">
    <citation type="journal article" date="2018" name="J. Allergy Clin. Immunol.">
        <title>High-quality assembly of Dermatophagoides pteronyssinus genome and transcriptome reveals a wide range of novel allergens.</title>
        <authorList>
            <person name="Liu X.Y."/>
            <person name="Yang K.Y."/>
            <person name="Wang M.Q."/>
            <person name="Kwok J.S."/>
            <person name="Zeng X."/>
            <person name="Yang Z."/>
            <person name="Xiao X.J."/>
            <person name="Lau C.P."/>
            <person name="Li Y."/>
            <person name="Huang Z.M."/>
            <person name="Ba J.G."/>
            <person name="Yim A.K."/>
            <person name="Ouyang C.Y."/>
            <person name="Ngai S.M."/>
            <person name="Chan T.F."/>
            <person name="Leung E.L."/>
            <person name="Liu L."/>
            <person name="Liu Z.G."/>
            <person name="Tsui S.K."/>
        </authorList>
    </citation>
    <scope>NUCLEOTIDE SEQUENCE [LARGE SCALE GENOMIC DNA]</scope>
    <source>
        <strain evidence="5">Derp</strain>
    </source>
</reference>
<comment type="function">
    <text evidence="2">Hydrolase that can specifically remove 'Lys-48'-linked conjugated ubiquitin from proteins. Has exodeubiquitinase activity and has a preference for long polyubiquitin chains. May play a regulatory role at the level of protein turnover.</text>
</comment>
<feature type="region of interest" description="Disordered" evidence="3">
    <location>
        <begin position="93"/>
        <end position="140"/>
    </location>
</feature>
<feature type="compositionally biased region" description="Polar residues" evidence="3">
    <location>
        <begin position="580"/>
        <end position="636"/>
    </location>
</feature>
<feature type="compositionally biased region" description="Polar residues" evidence="3">
    <location>
        <begin position="660"/>
        <end position="672"/>
    </location>
</feature>
<keyword evidence="2" id="KW-0788">Thiol protease</keyword>
<keyword evidence="2" id="KW-0833">Ubl conjugation pathway</keyword>
<evidence type="ECO:0000313" key="6">
    <source>
        <dbReference type="Proteomes" id="UP000887458"/>
    </source>
</evidence>
<feature type="domain" description="MINDY deubiquitinase" evidence="4">
    <location>
        <begin position="170"/>
        <end position="439"/>
    </location>
</feature>
<dbReference type="Proteomes" id="UP000887458">
    <property type="component" value="Unassembled WGS sequence"/>
</dbReference>
<evidence type="ECO:0000313" key="5">
    <source>
        <dbReference type="EMBL" id="KAH9420849.1"/>
    </source>
</evidence>